<evidence type="ECO:0000256" key="4">
    <source>
        <dbReference type="ARBA" id="ARBA00023136"/>
    </source>
</evidence>
<evidence type="ECO:0000313" key="8">
    <source>
        <dbReference type="Proteomes" id="UP000593571"/>
    </source>
</evidence>
<evidence type="ECO:0000256" key="1">
    <source>
        <dbReference type="ARBA" id="ARBA00004141"/>
    </source>
</evidence>
<keyword evidence="2 6" id="KW-0812">Transmembrane</keyword>
<keyword evidence="3 6" id="KW-1133">Transmembrane helix</keyword>
<reference evidence="7 8" key="1">
    <citation type="journal article" date="2020" name="Nature">
        <title>Six reference-quality genomes reveal evolution of bat adaptations.</title>
        <authorList>
            <person name="Jebb D."/>
            <person name="Huang Z."/>
            <person name="Pippel M."/>
            <person name="Hughes G.M."/>
            <person name="Lavrichenko K."/>
            <person name="Devanna P."/>
            <person name="Winkler S."/>
            <person name="Jermiin L.S."/>
            <person name="Skirmuntt E.C."/>
            <person name="Katzourakis A."/>
            <person name="Burkitt-Gray L."/>
            <person name="Ray D.A."/>
            <person name="Sullivan K.A.M."/>
            <person name="Roscito J.G."/>
            <person name="Kirilenko B.M."/>
            <person name="Davalos L.M."/>
            <person name="Corthals A.P."/>
            <person name="Power M.L."/>
            <person name="Jones G."/>
            <person name="Ransome R.D."/>
            <person name="Dechmann D.K.N."/>
            <person name="Locatelli A.G."/>
            <person name="Puechmaille S.J."/>
            <person name="Fedrigo O."/>
            <person name="Jarvis E.D."/>
            <person name="Hiller M."/>
            <person name="Vernes S.C."/>
            <person name="Myers E.W."/>
            <person name="Teeling E.C."/>
        </authorList>
    </citation>
    <scope>NUCLEOTIDE SEQUENCE [LARGE SCALE GENOMIC DNA]</scope>
    <source>
        <strain evidence="7">MRouAeg1</strain>
        <tissue evidence="7">Muscle</tissue>
    </source>
</reference>
<dbReference type="AlphaFoldDB" id="A0A7J8CIS9"/>
<feature type="transmembrane region" description="Helical" evidence="6">
    <location>
        <begin position="491"/>
        <end position="515"/>
    </location>
</feature>
<feature type="region of interest" description="Disordered" evidence="5">
    <location>
        <begin position="274"/>
        <end position="309"/>
    </location>
</feature>
<comment type="caution">
    <text evidence="7">The sequence shown here is derived from an EMBL/GenBank/DDBJ whole genome shotgun (WGS) entry which is preliminary data.</text>
</comment>
<keyword evidence="4 6" id="KW-0472">Membrane</keyword>
<dbReference type="Proteomes" id="UP000593571">
    <property type="component" value="Unassembled WGS sequence"/>
</dbReference>
<proteinExistence type="predicted"/>
<feature type="transmembrane region" description="Helical" evidence="6">
    <location>
        <begin position="535"/>
        <end position="555"/>
    </location>
</feature>
<feature type="region of interest" description="Disordered" evidence="5">
    <location>
        <begin position="1"/>
        <end position="45"/>
    </location>
</feature>
<feature type="compositionally biased region" description="Polar residues" evidence="5">
    <location>
        <begin position="128"/>
        <end position="229"/>
    </location>
</feature>
<dbReference type="Gene3D" id="1.20.140.150">
    <property type="match status" value="1"/>
</dbReference>
<protein>
    <submittedName>
        <fullName evidence="7">Uncharacterized protein</fullName>
    </submittedName>
</protein>
<feature type="region of interest" description="Disordered" evidence="5">
    <location>
        <begin position="85"/>
        <end position="229"/>
    </location>
</feature>
<evidence type="ECO:0000313" key="7">
    <source>
        <dbReference type="EMBL" id="KAF6410662.1"/>
    </source>
</evidence>
<evidence type="ECO:0000256" key="3">
    <source>
        <dbReference type="ARBA" id="ARBA00022989"/>
    </source>
</evidence>
<comment type="subcellular location">
    <subcellularLocation>
        <location evidence="1">Membrane</location>
        <topology evidence="1">Multi-pass membrane protein</topology>
    </subcellularLocation>
</comment>
<feature type="transmembrane region" description="Helical" evidence="6">
    <location>
        <begin position="459"/>
        <end position="479"/>
    </location>
</feature>
<accession>A0A7J8CIS9</accession>
<evidence type="ECO:0000256" key="2">
    <source>
        <dbReference type="ARBA" id="ARBA00022692"/>
    </source>
</evidence>
<dbReference type="GO" id="GO:0016020">
    <property type="term" value="C:membrane"/>
    <property type="evidence" value="ECO:0007669"/>
    <property type="project" value="UniProtKB-SubCell"/>
</dbReference>
<feature type="compositionally biased region" description="Acidic residues" evidence="5">
    <location>
        <begin position="21"/>
        <end position="30"/>
    </location>
</feature>
<feature type="compositionally biased region" description="Polar residues" evidence="5">
    <location>
        <begin position="274"/>
        <end position="298"/>
    </location>
</feature>
<gene>
    <name evidence="7" type="ORF">HJG63_009131</name>
</gene>
<organism evidence="7 8">
    <name type="scientific">Rousettus aegyptiacus</name>
    <name type="common">Egyptian fruit bat</name>
    <name type="synonym">Pteropus aegyptiacus</name>
    <dbReference type="NCBI Taxonomy" id="9407"/>
    <lineage>
        <taxon>Eukaryota</taxon>
        <taxon>Metazoa</taxon>
        <taxon>Chordata</taxon>
        <taxon>Craniata</taxon>
        <taxon>Vertebrata</taxon>
        <taxon>Euteleostomi</taxon>
        <taxon>Mammalia</taxon>
        <taxon>Eutheria</taxon>
        <taxon>Laurasiatheria</taxon>
        <taxon>Chiroptera</taxon>
        <taxon>Yinpterochiroptera</taxon>
        <taxon>Pteropodoidea</taxon>
        <taxon>Pteropodidae</taxon>
        <taxon>Rousettinae</taxon>
        <taxon>Rousettus</taxon>
    </lineage>
</organism>
<dbReference type="Pfam" id="PF00822">
    <property type="entry name" value="PMP22_Claudin"/>
    <property type="match status" value="1"/>
</dbReference>
<dbReference type="EMBL" id="JACASE010000014">
    <property type="protein sequence ID" value="KAF6410662.1"/>
    <property type="molecule type" value="Genomic_DNA"/>
</dbReference>
<feature type="compositionally biased region" description="Polar residues" evidence="5">
    <location>
        <begin position="1"/>
        <end position="15"/>
    </location>
</feature>
<sequence length="569" mass="63851">MSQKSQHGHQSTQTDFLPEAPNEDTQEETQDPPVMSHASRVSIQDPLLSRTRPVILQGPPSIIHARRVSIQDRPSIIHTRRVSIQDRPSTTHTRRVSIQDPPSTTHTRRVSIQDPPSTTHTRRVSIQDPPSMTHTRRVSSIQDPLSMTHTRRVSSIQDPPSMTHTRWVSIQDPPSMTHTRRVSIQESPLTIRSHSTRIQETPSFSNGHRVSTEDTPSVTTSHRASIQDTPPVTCSHCLDTQDVSPIFQTHQSSIPSSLLITPISLISIGSKDYTSQDGFQEQQPAPRSLQSDTQSPMTPSRAKVDVPPSITHSPEASIKSFDSSLWTFQDNFQDPLGGFQVNGNIADDGLLTDTFEGASFGRLQDIHRRRHSQLPIGWWLLNKTKTITRELSLALTLACLVIIALICTSQPWIQFQVPLTPPGDPAGNLTIPINTIFFVQCLDSTCMQEHNQNAYLLDFSWAFMLLAGIACFCLCLIIIDSIFFTSSNPIMLDFTSVIISILAGTSMILGILFYLLQAHEYLQEGMTYRLGRSFYLAWIGIFFFLMIGLLSYLNYMNFWSILAIQAIWT</sequence>
<feature type="transmembrane region" description="Helical" evidence="6">
    <location>
        <begin position="391"/>
        <end position="413"/>
    </location>
</feature>
<evidence type="ECO:0000256" key="6">
    <source>
        <dbReference type="SAM" id="Phobius"/>
    </source>
</evidence>
<name>A0A7J8CIS9_ROUAE</name>
<keyword evidence="8" id="KW-1185">Reference proteome</keyword>
<dbReference type="InterPro" id="IPR004031">
    <property type="entry name" value="PMP22/EMP/MP20/Claudin"/>
</dbReference>
<evidence type="ECO:0000256" key="5">
    <source>
        <dbReference type="SAM" id="MobiDB-lite"/>
    </source>
</evidence>